<feature type="domain" description="EngB-type G" evidence="11">
    <location>
        <begin position="73"/>
        <end position="248"/>
    </location>
</feature>
<dbReference type="GO" id="GO:0046872">
    <property type="term" value="F:metal ion binding"/>
    <property type="evidence" value="ECO:0007669"/>
    <property type="project" value="UniProtKB-KW"/>
</dbReference>
<evidence type="ECO:0000256" key="6">
    <source>
        <dbReference type="ARBA" id="ARBA00022842"/>
    </source>
</evidence>
<evidence type="ECO:0000259" key="11">
    <source>
        <dbReference type="PROSITE" id="PS51706"/>
    </source>
</evidence>
<name>A0A1T4QH42_9BACT</name>
<evidence type="ECO:0000313" key="13">
    <source>
        <dbReference type="Proteomes" id="UP000190367"/>
    </source>
</evidence>
<dbReference type="InterPro" id="IPR019987">
    <property type="entry name" value="GTP-bd_ribosome_bio_YsxC"/>
</dbReference>
<evidence type="ECO:0000256" key="7">
    <source>
        <dbReference type="ARBA" id="ARBA00023134"/>
    </source>
</evidence>
<comment type="function">
    <text evidence="10">Necessary for normal cell division and for the maintenance of normal septation.</text>
</comment>
<keyword evidence="8 10" id="KW-0717">Septation</keyword>
<organism evidence="12 13">
    <name type="scientific">Chitinophaga eiseniae</name>
    <dbReference type="NCBI Taxonomy" id="634771"/>
    <lineage>
        <taxon>Bacteria</taxon>
        <taxon>Pseudomonadati</taxon>
        <taxon>Bacteroidota</taxon>
        <taxon>Chitinophagia</taxon>
        <taxon>Chitinophagales</taxon>
        <taxon>Chitinophagaceae</taxon>
        <taxon>Chitinophaga</taxon>
    </lineage>
</organism>
<accession>A0A1T4QH42</accession>
<evidence type="ECO:0000256" key="9">
    <source>
        <dbReference type="ARBA" id="ARBA00023306"/>
    </source>
</evidence>
<dbReference type="HAMAP" id="MF_00321">
    <property type="entry name" value="GTPase_EngB"/>
    <property type="match status" value="1"/>
</dbReference>
<keyword evidence="13" id="KW-1185">Reference proteome</keyword>
<keyword evidence="4" id="KW-0479">Metal-binding</keyword>
<gene>
    <name evidence="10" type="primary">engB</name>
    <name evidence="12" type="ORF">SAMN04488128_102373</name>
</gene>
<dbReference type="InterPro" id="IPR006073">
    <property type="entry name" value="GTP-bd"/>
</dbReference>
<dbReference type="STRING" id="634771.SAMN04488128_102373"/>
<evidence type="ECO:0000256" key="8">
    <source>
        <dbReference type="ARBA" id="ARBA00023210"/>
    </source>
</evidence>
<dbReference type="GO" id="GO:0005525">
    <property type="term" value="F:GTP binding"/>
    <property type="evidence" value="ECO:0007669"/>
    <property type="project" value="UniProtKB-UniRule"/>
</dbReference>
<proteinExistence type="inferred from homology"/>
<keyword evidence="7 10" id="KW-0342">GTP-binding</keyword>
<keyword evidence="6" id="KW-0460">Magnesium</keyword>
<evidence type="ECO:0000256" key="3">
    <source>
        <dbReference type="ARBA" id="ARBA00022618"/>
    </source>
</evidence>
<dbReference type="PANTHER" id="PTHR11649:SF13">
    <property type="entry name" value="ENGB-TYPE G DOMAIN-CONTAINING PROTEIN"/>
    <property type="match status" value="1"/>
</dbReference>
<dbReference type="AlphaFoldDB" id="A0A1T4QH42"/>
<dbReference type="InterPro" id="IPR030393">
    <property type="entry name" value="G_ENGB_dom"/>
</dbReference>
<dbReference type="SUPFAM" id="SSF52540">
    <property type="entry name" value="P-loop containing nucleoside triphosphate hydrolases"/>
    <property type="match status" value="1"/>
</dbReference>
<comment type="similarity">
    <text evidence="2 10">Belongs to the TRAFAC class TrmE-Era-EngA-EngB-Septin-like GTPase superfamily. EngB GTPase family.</text>
</comment>
<evidence type="ECO:0000256" key="2">
    <source>
        <dbReference type="ARBA" id="ARBA00009638"/>
    </source>
</evidence>
<dbReference type="NCBIfam" id="TIGR03598">
    <property type="entry name" value="GTPase_YsxC"/>
    <property type="match status" value="1"/>
</dbReference>
<dbReference type="GO" id="GO:0000917">
    <property type="term" value="P:division septum assembly"/>
    <property type="evidence" value="ECO:0007669"/>
    <property type="project" value="UniProtKB-KW"/>
</dbReference>
<protein>
    <recommendedName>
        <fullName evidence="10">Probable GTP-binding protein EngB</fullName>
    </recommendedName>
</protein>
<dbReference type="PROSITE" id="PS51706">
    <property type="entry name" value="G_ENGB"/>
    <property type="match status" value="1"/>
</dbReference>
<evidence type="ECO:0000256" key="5">
    <source>
        <dbReference type="ARBA" id="ARBA00022741"/>
    </source>
</evidence>
<evidence type="ECO:0000256" key="4">
    <source>
        <dbReference type="ARBA" id="ARBA00022723"/>
    </source>
</evidence>
<dbReference type="InterPro" id="IPR027417">
    <property type="entry name" value="P-loop_NTPase"/>
</dbReference>
<keyword evidence="3 10" id="KW-0132">Cell division</keyword>
<evidence type="ECO:0000256" key="10">
    <source>
        <dbReference type="HAMAP-Rule" id="MF_00321"/>
    </source>
</evidence>
<dbReference type="Proteomes" id="UP000190367">
    <property type="component" value="Unassembled WGS sequence"/>
</dbReference>
<dbReference type="Pfam" id="PF01926">
    <property type="entry name" value="MMR_HSR1"/>
    <property type="match status" value="1"/>
</dbReference>
<evidence type="ECO:0000313" key="12">
    <source>
        <dbReference type="EMBL" id="SKA03113.1"/>
    </source>
</evidence>
<keyword evidence="5 10" id="KW-0547">Nucleotide-binding</keyword>
<keyword evidence="9 10" id="KW-0131">Cell cycle</keyword>
<comment type="cofactor">
    <cofactor evidence="1">
        <name>Mg(2+)</name>
        <dbReference type="ChEBI" id="CHEBI:18420"/>
    </cofactor>
</comment>
<dbReference type="EMBL" id="FUWZ01000002">
    <property type="protein sequence ID" value="SKA03113.1"/>
    <property type="molecule type" value="Genomic_DNA"/>
</dbReference>
<reference evidence="13" key="1">
    <citation type="submission" date="2017-02" db="EMBL/GenBank/DDBJ databases">
        <authorList>
            <person name="Varghese N."/>
            <person name="Submissions S."/>
        </authorList>
    </citation>
    <scope>NUCLEOTIDE SEQUENCE [LARGE SCALE GENOMIC DNA]</scope>
    <source>
        <strain evidence="13">DSM 22224</strain>
    </source>
</reference>
<dbReference type="Gene3D" id="3.40.50.300">
    <property type="entry name" value="P-loop containing nucleotide triphosphate hydrolases"/>
    <property type="match status" value="1"/>
</dbReference>
<sequence>MEAICSFLLNFDPSKGTIFWTCVFADMAAKLSHLKECKQEDAGFLMEQNNIMVIKSAEYLISSPDWEKCPTPNMPEYAFIGRSNVGKSSLINILANNEKLAKTSGTPGKTVMINHFIVNKEWYLVDLPGYGFAKRSMSQRKQWERMIEDYLRKRTNLVTIFILIDSRHSPQKIDIDFINQLGEWNVPFSLVFTKADKSTQAEVSRNVKSFLNKMRETWEFLPPHFVTSTVKKSGRDAILGYIEELNAQFRAIA</sequence>
<dbReference type="PANTHER" id="PTHR11649">
    <property type="entry name" value="MSS1/TRME-RELATED GTP-BINDING PROTEIN"/>
    <property type="match status" value="1"/>
</dbReference>
<evidence type="ECO:0000256" key="1">
    <source>
        <dbReference type="ARBA" id="ARBA00001946"/>
    </source>
</evidence>
<dbReference type="CDD" id="cd01876">
    <property type="entry name" value="YihA_EngB"/>
    <property type="match status" value="1"/>
</dbReference>